<dbReference type="InterPro" id="IPR000835">
    <property type="entry name" value="HTH_MarR-typ"/>
</dbReference>
<dbReference type="PANTHER" id="PTHR33164">
    <property type="entry name" value="TRANSCRIPTIONAL REGULATOR, MARR FAMILY"/>
    <property type="match status" value="1"/>
</dbReference>
<feature type="domain" description="HTH marR-type" evidence="1">
    <location>
        <begin position="6"/>
        <end position="170"/>
    </location>
</feature>
<keyword evidence="3" id="KW-1185">Reference proteome</keyword>
<sequence length="200" mass="21963">MPLTAQTELDALLRKAGIDASIREAVMDIDGMLQQWRRRAMKRELGQRALVDLGVGIDLAQFDVLVAIEGPEPEFGEARGEIMVATVAERLNIDPSRASRLVSDMVERGFARRAVSQADARRTIIELSEQGRAIVDAVRAYKYLIMGDFLSHWAPEDLAAFVPLLKRFAKWSDGIDAAAEKYADEIKALSPAAGKPDVAA</sequence>
<dbReference type="AlphaFoldDB" id="A0A178I5C7"/>
<evidence type="ECO:0000259" key="1">
    <source>
        <dbReference type="PROSITE" id="PS50995"/>
    </source>
</evidence>
<name>A0A178I5C7_9HYPH</name>
<dbReference type="InterPro" id="IPR036390">
    <property type="entry name" value="WH_DNA-bd_sf"/>
</dbReference>
<dbReference type="GO" id="GO:0003700">
    <property type="term" value="F:DNA-binding transcription factor activity"/>
    <property type="evidence" value="ECO:0007669"/>
    <property type="project" value="InterPro"/>
</dbReference>
<reference evidence="2 3" key="1">
    <citation type="submission" date="2016-03" db="EMBL/GenBank/DDBJ databases">
        <title>Genome sequencing of Devosia sp. S37.</title>
        <authorList>
            <person name="Mohd Nor M."/>
        </authorList>
    </citation>
    <scope>NUCLEOTIDE SEQUENCE [LARGE SCALE GENOMIC DNA]</scope>
    <source>
        <strain evidence="2 3">S37</strain>
    </source>
</reference>
<dbReference type="PANTHER" id="PTHR33164:SF57">
    <property type="entry name" value="MARR-FAMILY TRANSCRIPTIONAL REGULATOR"/>
    <property type="match status" value="1"/>
</dbReference>
<organism evidence="2 3">
    <name type="scientific">Devosia elaeis</name>
    <dbReference type="NCBI Taxonomy" id="1770058"/>
    <lineage>
        <taxon>Bacteria</taxon>
        <taxon>Pseudomonadati</taxon>
        <taxon>Pseudomonadota</taxon>
        <taxon>Alphaproteobacteria</taxon>
        <taxon>Hyphomicrobiales</taxon>
        <taxon>Devosiaceae</taxon>
        <taxon>Devosia</taxon>
    </lineage>
</organism>
<proteinExistence type="predicted"/>
<protein>
    <submittedName>
        <fullName evidence="2">Transcriptional regulator</fullName>
    </submittedName>
</protein>
<dbReference type="STRING" id="1770058.A3840_00525"/>
<dbReference type="Pfam" id="PF12802">
    <property type="entry name" value="MarR_2"/>
    <property type="match status" value="1"/>
</dbReference>
<gene>
    <name evidence="2" type="ORF">A3840_00525</name>
</gene>
<dbReference type="EMBL" id="LVVY01000001">
    <property type="protein sequence ID" value="OAM84289.1"/>
    <property type="molecule type" value="Genomic_DNA"/>
</dbReference>
<evidence type="ECO:0000313" key="2">
    <source>
        <dbReference type="EMBL" id="OAM84289.1"/>
    </source>
</evidence>
<comment type="caution">
    <text evidence="2">The sequence shown here is derived from an EMBL/GenBank/DDBJ whole genome shotgun (WGS) entry which is preliminary data.</text>
</comment>
<dbReference type="SUPFAM" id="SSF46785">
    <property type="entry name" value="Winged helix' DNA-binding domain"/>
    <property type="match status" value="1"/>
</dbReference>
<accession>A0A178I5C7</accession>
<dbReference type="Proteomes" id="UP000078389">
    <property type="component" value="Unassembled WGS sequence"/>
</dbReference>
<dbReference type="SMART" id="SM00347">
    <property type="entry name" value="HTH_MARR"/>
    <property type="match status" value="1"/>
</dbReference>
<dbReference type="InterPro" id="IPR039422">
    <property type="entry name" value="MarR/SlyA-like"/>
</dbReference>
<evidence type="ECO:0000313" key="3">
    <source>
        <dbReference type="Proteomes" id="UP000078389"/>
    </source>
</evidence>
<dbReference type="InterPro" id="IPR036388">
    <property type="entry name" value="WH-like_DNA-bd_sf"/>
</dbReference>
<dbReference type="PROSITE" id="PS50995">
    <property type="entry name" value="HTH_MARR_2"/>
    <property type="match status" value="1"/>
</dbReference>
<dbReference type="Gene3D" id="1.10.10.10">
    <property type="entry name" value="Winged helix-like DNA-binding domain superfamily/Winged helix DNA-binding domain"/>
    <property type="match status" value="1"/>
</dbReference>
<dbReference type="GO" id="GO:0006950">
    <property type="term" value="P:response to stress"/>
    <property type="evidence" value="ECO:0007669"/>
    <property type="project" value="TreeGrafter"/>
</dbReference>
<dbReference type="RefSeq" id="WP_067450225.1">
    <property type="nucleotide sequence ID" value="NZ_LVVY01000001.1"/>
</dbReference>